<evidence type="ECO:0000256" key="8">
    <source>
        <dbReference type="ARBA" id="ARBA00023204"/>
    </source>
</evidence>
<evidence type="ECO:0000256" key="4">
    <source>
        <dbReference type="ARBA" id="ARBA00022763"/>
    </source>
</evidence>
<keyword evidence="5" id="KW-0863">Zinc-finger</keyword>
<dbReference type="PANTHER" id="PTHR10142:SF0">
    <property type="entry name" value="DNA REPAIR PROTEIN COMPLEMENTING XP-A CELLS"/>
    <property type="match status" value="1"/>
</dbReference>
<keyword evidence="6" id="KW-0862">Zinc</keyword>
<dbReference type="InterPro" id="IPR009061">
    <property type="entry name" value="DNA-bd_dom_put_sf"/>
</dbReference>
<protein>
    <submittedName>
        <fullName evidence="12">Uncharacterized protein</fullName>
    </submittedName>
</protein>
<dbReference type="InterPro" id="IPR022656">
    <property type="entry name" value="XPA_C"/>
</dbReference>
<dbReference type="GO" id="GO:0008270">
    <property type="term" value="F:zinc ion binding"/>
    <property type="evidence" value="ECO:0007669"/>
    <property type="project" value="UniProtKB-KW"/>
</dbReference>
<comment type="subcellular location">
    <subcellularLocation>
        <location evidence="1">Nucleus</location>
    </subcellularLocation>
</comment>
<keyword evidence="10" id="KW-0175">Coiled coil</keyword>
<name>A0A7R8ZT22_9CRUS</name>
<dbReference type="Pfam" id="PF01286">
    <property type="entry name" value="XPA_N"/>
    <property type="match status" value="1"/>
</dbReference>
<dbReference type="SUPFAM" id="SSF46955">
    <property type="entry name" value="Putative DNA-binding domain"/>
    <property type="match status" value="1"/>
</dbReference>
<evidence type="ECO:0000256" key="5">
    <source>
        <dbReference type="ARBA" id="ARBA00022771"/>
    </source>
</evidence>
<feature type="compositionally biased region" description="Polar residues" evidence="11">
    <location>
        <begin position="41"/>
        <end position="57"/>
    </location>
</feature>
<feature type="region of interest" description="Disordered" evidence="11">
    <location>
        <begin position="38"/>
        <end position="64"/>
    </location>
</feature>
<accession>A0A7R8ZT22</accession>
<dbReference type="GO" id="GO:0006284">
    <property type="term" value="P:base-excision repair"/>
    <property type="evidence" value="ECO:0007669"/>
    <property type="project" value="TreeGrafter"/>
</dbReference>
<gene>
    <name evidence="12" type="ORF">CTOB1V02_LOCUS11187</name>
</gene>
<dbReference type="InterPro" id="IPR037129">
    <property type="entry name" value="XPA_sf"/>
</dbReference>
<dbReference type="GO" id="GO:0070914">
    <property type="term" value="P:UV-damage excision repair"/>
    <property type="evidence" value="ECO:0007669"/>
    <property type="project" value="TreeGrafter"/>
</dbReference>
<dbReference type="AlphaFoldDB" id="A0A7R8ZT22"/>
<dbReference type="Gene3D" id="3.90.530.10">
    <property type="entry name" value="XPA C-terminal domain"/>
    <property type="match status" value="1"/>
</dbReference>
<dbReference type="GO" id="GO:0003684">
    <property type="term" value="F:damaged DNA binding"/>
    <property type="evidence" value="ECO:0007669"/>
    <property type="project" value="InterPro"/>
</dbReference>
<dbReference type="PANTHER" id="PTHR10142">
    <property type="entry name" value="DNA REPAIR PROTEIN COMPLEMENTING XP-A CELLS"/>
    <property type="match status" value="1"/>
</dbReference>
<evidence type="ECO:0000256" key="7">
    <source>
        <dbReference type="ARBA" id="ARBA00023125"/>
    </source>
</evidence>
<organism evidence="12">
    <name type="scientific">Cyprideis torosa</name>
    <dbReference type="NCBI Taxonomy" id="163714"/>
    <lineage>
        <taxon>Eukaryota</taxon>
        <taxon>Metazoa</taxon>
        <taxon>Ecdysozoa</taxon>
        <taxon>Arthropoda</taxon>
        <taxon>Crustacea</taxon>
        <taxon>Oligostraca</taxon>
        <taxon>Ostracoda</taxon>
        <taxon>Podocopa</taxon>
        <taxon>Podocopida</taxon>
        <taxon>Cytherocopina</taxon>
        <taxon>Cytheroidea</taxon>
        <taxon>Cytherideidae</taxon>
        <taxon>Cyprideis</taxon>
    </lineage>
</organism>
<evidence type="ECO:0000256" key="11">
    <source>
        <dbReference type="SAM" id="MobiDB-lite"/>
    </source>
</evidence>
<proteinExistence type="inferred from homology"/>
<keyword evidence="8" id="KW-0234">DNA repair</keyword>
<evidence type="ECO:0000256" key="1">
    <source>
        <dbReference type="ARBA" id="ARBA00004123"/>
    </source>
</evidence>
<comment type="similarity">
    <text evidence="2">Belongs to the XPA family.</text>
</comment>
<dbReference type="InterPro" id="IPR022652">
    <property type="entry name" value="Znf_XPA_CS"/>
</dbReference>
<keyword evidence="3" id="KW-0479">Metal-binding</keyword>
<dbReference type="GO" id="GO:1901255">
    <property type="term" value="P:nucleotide-excision repair involved in interstrand cross-link repair"/>
    <property type="evidence" value="ECO:0007669"/>
    <property type="project" value="TreeGrafter"/>
</dbReference>
<dbReference type="GO" id="GO:0000715">
    <property type="term" value="P:nucleotide-excision repair, DNA damage recognition"/>
    <property type="evidence" value="ECO:0007669"/>
    <property type="project" value="TreeGrafter"/>
</dbReference>
<keyword evidence="4" id="KW-0227">DNA damage</keyword>
<dbReference type="Pfam" id="PF05181">
    <property type="entry name" value="XPA_C"/>
    <property type="match status" value="1"/>
</dbReference>
<evidence type="ECO:0000256" key="9">
    <source>
        <dbReference type="ARBA" id="ARBA00023242"/>
    </source>
</evidence>
<dbReference type="OrthoDB" id="68328at2759"/>
<evidence type="ECO:0000313" key="12">
    <source>
        <dbReference type="EMBL" id="CAD7233365.1"/>
    </source>
</evidence>
<evidence type="ECO:0000256" key="3">
    <source>
        <dbReference type="ARBA" id="ARBA00022723"/>
    </source>
</evidence>
<dbReference type="NCBIfam" id="TIGR00598">
    <property type="entry name" value="rad14"/>
    <property type="match status" value="1"/>
</dbReference>
<evidence type="ECO:0000256" key="10">
    <source>
        <dbReference type="SAM" id="Coils"/>
    </source>
</evidence>
<dbReference type="InterPro" id="IPR000465">
    <property type="entry name" value="XPA/RAD14"/>
</dbReference>
<dbReference type="GO" id="GO:0000110">
    <property type="term" value="C:nucleotide-excision repair factor 1 complex"/>
    <property type="evidence" value="ECO:0007669"/>
    <property type="project" value="TreeGrafter"/>
</dbReference>
<dbReference type="SUPFAM" id="SSF57716">
    <property type="entry name" value="Glucocorticoid receptor-like (DNA-binding domain)"/>
    <property type="match status" value="1"/>
</dbReference>
<reference evidence="12" key="1">
    <citation type="submission" date="2020-11" db="EMBL/GenBank/DDBJ databases">
        <authorList>
            <person name="Tran Van P."/>
        </authorList>
    </citation>
    <scope>NUCLEOTIDE SEQUENCE</scope>
</reference>
<keyword evidence="7" id="KW-0238">DNA-binding</keyword>
<feature type="coiled-coil region" evidence="10">
    <location>
        <begin position="212"/>
        <end position="239"/>
    </location>
</feature>
<dbReference type="EMBL" id="OB666131">
    <property type="protein sequence ID" value="CAD7233365.1"/>
    <property type="molecule type" value="Genomic_DNA"/>
</dbReference>
<evidence type="ECO:0000256" key="6">
    <source>
        <dbReference type="ARBA" id="ARBA00022833"/>
    </source>
</evidence>
<sequence>MEEDSTNGNITGLPDPAFAERNRQRALALRRGKLVPKSLTGVRSQTQPYPTASSHINSGDDDIQSARHSTDRIVRVANTKYLDTGGGFLLEDADSAGKSLKDSTDVSQKVVHEPAAIIEEDRPPCKECSVPIAKSYLLNTFDFPVCDGCRDRTKHGMITKTDAKSVFLLKDSHFDRWEPPLKSILKPNPHNSRWGEMKLFLLPQVEQRAIEVWGSEEKLEEAREEREEKRNKAKHRKFERNMKALRKNVRSSLYKVEPQKHEHVYGEEIYDENDDVYRRKCTGCSLIQEYEKM</sequence>
<keyword evidence="9" id="KW-0539">Nucleus</keyword>
<evidence type="ECO:0000256" key="2">
    <source>
        <dbReference type="ARBA" id="ARBA00005548"/>
    </source>
</evidence>